<name>A0A392T328_9FABA</name>
<evidence type="ECO:0000313" key="2">
    <source>
        <dbReference type="Proteomes" id="UP000265520"/>
    </source>
</evidence>
<evidence type="ECO:0000313" key="1">
    <source>
        <dbReference type="EMBL" id="MCI54705.1"/>
    </source>
</evidence>
<comment type="caution">
    <text evidence="1">The sequence shown here is derived from an EMBL/GenBank/DDBJ whole genome shotgun (WGS) entry which is preliminary data.</text>
</comment>
<dbReference type="Gene3D" id="3.40.50.2000">
    <property type="entry name" value="Glycogen Phosphorylase B"/>
    <property type="match status" value="1"/>
</dbReference>
<keyword evidence="1" id="KW-0808">Transferase</keyword>
<accession>A0A392T328</accession>
<dbReference type="EMBL" id="LXQA010483662">
    <property type="protein sequence ID" value="MCI54705.1"/>
    <property type="molecule type" value="Genomic_DNA"/>
</dbReference>
<protein>
    <submittedName>
        <fullName evidence="1">Anthocyanidin 53-O-glucosyltransferase-like</fullName>
    </submittedName>
</protein>
<proteinExistence type="predicted"/>
<organism evidence="1 2">
    <name type="scientific">Trifolium medium</name>
    <dbReference type="NCBI Taxonomy" id="97028"/>
    <lineage>
        <taxon>Eukaryota</taxon>
        <taxon>Viridiplantae</taxon>
        <taxon>Streptophyta</taxon>
        <taxon>Embryophyta</taxon>
        <taxon>Tracheophyta</taxon>
        <taxon>Spermatophyta</taxon>
        <taxon>Magnoliopsida</taxon>
        <taxon>eudicotyledons</taxon>
        <taxon>Gunneridae</taxon>
        <taxon>Pentapetalae</taxon>
        <taxon>rosids</taxon>
        <taxon>fabids</taxon>
        <taxon>Fabales</taxon>
        <taxon>Fabaceae</taxon>
        <taxon>Papilionoideae</taxon>
        <taxon>50 kb inversion clade</taxon>
        <taxon>NPAAA clade</taxon>
        <taxon>Hologalegina</taxon>
        <taxon>IRL clade</taxon>
        <taxon>Trifolieae</taxon>
        <taxon>Trifolium</taxon>
    </lineage>
</organism>
<dbReference type="AlphaFoldDB" id="A0A392T328"/>
<dbReference type="GO" id="GO:0016740">
    <property type="term" value="F:transferase activity"/>
    <property type="evidence" value="ECO:0007669"/>
    <property type="project" value="UniProtKB-KW"/>
</dbReference>
<reference evidence="1 2" key="1">
    <citation type="journal article" date="2018" name="Front. Plant Sci.">
        <title>Red Clover (Trifolium pratense) and Zigzag Clover (T. medium) - A Picture of Genomic Similarities and Differences.</title>
        <authorList>
            <person name="Dluhosova J."/>
            <person name="Istvanek J."/>
            <person name="Nedelnik J."/>
            <person name="Repkova J."/>
        </authorList>
    </citation>
    <scope>NUCLEOTIDE SEQUENCE [LARGE SCALE GENOMIC DNA]</scope>
    <source>
        <strain evidence="2">cv. 10/8</strain>
        <tissue evidence="1">Leaf</tissue>
    </source>
</reference>
<keyword evidence="2" id="KW-1185">Reference proteome</keyword>
<dbReference type="Proteomes" id="UP000265520">
    <property type="component" value="Unassembled WGS sequence"/>
</dbReference>
<feature type="non-terminal residue" evidence="1">
    <location>
        <position position="47"/>
    </location>
</feature>
<sequence>MSLNIPGTPKNLSTDDYPDDVKDTGSIGYQFLLESAKTMRECDGIIV</sequence>